<dbReference type="InterPro" id="IPR001680">
    <property type="entry name" value="WD40_rpt"/>
</dbReference>
<dbReference type="PANTHER" id="PTHR19854:SF15">
    <property type="entry name" value="TRANSDUCIN BETA-LIKE PROTEIN 3"/>
    <property type="match status" value="1"/>
</dbReference>
<evidence type="ECO:0000256" key="5">
    <source>
        <dbReference type="PROSITE-ProRule" id="PRU00221"/>
    </source>
</evidence>
<dbReference type="Gene3D" id="2.130.10.10">
    <property type="entry name" value="YVTN repeat-like/Quinoprotein amine dehydrogenase"/>
    <property type="match status" value="3"/>
</dbReference>
<dbReference type="SMART" id="SM00320">
    <property type="entry name" value="WD40"/>
    <property type="match status" value="10"/>
</dbReference>
<keyword evidence="9" id="KW-1185">Reference proteome</keyword>
<evidence type="ECO:0000256" key="2">
    <source>
        <dbReference type="ARBA" id="ARBA00022574"/>
    </source>
</evidence>
<dbReference type="GO" id="GO:0006364">
    <property type="term" value="P:rRNA processing"/>
    <property type="evidence" value="ECO:0007669"/>
    <property type="project" value="InterPro"/>
</dbReference>
<evidence type="ECO:0000259" key="7">
    <source>
        <dbReference type="Pfam" id="PF08625"/>
    </source>
</evidence>
<feature type="compositionally biased region" description="Polar residues" evidence="6">
    <location>
        <begin position="432"/>
        <end position="442"/>
    </location>
</feature>
<feature type="repeat" description="WD" evidence="5">
    <location>
        <begin position="738"/>
        <end position="779"/>
    </location>
</feature>
<dbReference type="Proteomes" id="UP001230268">
    <property type="component" value="Unassembled WGS sequence"/>
</dbReference>
<dbReference type="Pfam" id="PF08625">
    <property type="entry name" value="Utp13"/>
    <property type="match status" value="1"/>
</dbReference>
<keyword evidence="3" id="KW-0677">Repeat</keyword>
<dbReference type="PRINTS" id="PR00320">
    <property type="entry name" value="GPROTEINBRPT"/>
</dbReference>
<feature type="region of interest" description="Disordered" evidence="6">
    <location>
        <begin position="413"/>
        <end position="444"/>
    </location>
</feature>
<dbReference type="SUPFAM" id="SSF50978">
    <property type="entry name" value="WD40 repeat-like"/>
    <property type="match status" value="1"/>
</dbReference>
<evidence type="ECO:0000256" key="4">
    <source>
        <dbReference type="ARBA" id="ARBA00023242"/>
    </source>
</evidence>
<feature type="repeat" description="WD" evidence="5">
    <location>
        <begin position="540"/>
        <end position="575"/>
    </location>
</feature>
<feature type="repeat" description="WD" evidence="5">
    <location>
        <begin position="654"/>
        <end position="685"/>
    </location>
</feature>
<feature type="repeat" description="WD" evidence="5">
    <location>
        <begin position="696"/>
        <end position="737"/>
    </location>
</feature>
<reference evidence="8" key="1">
    <citation type="submission" date="2023-08" db="EMBL/GenBank/DDBJ databases">
        <title>Draft sequence of the Babesia gibsoni genome.</title>
        <authorList>
            <person name="Yamagishi J.Y."/>
            <person name="Xuan X.X."/>
        </authorList>
    </citation>
    <scope>NUCLEOTIDE SEQUENCE</scope>
    <source>
        <strain evidence="8">Azabu</strain>
    </source>
</reference>
<dbReference type="InterPro" id="IPR013934">
    <property type="entry name" value="Utp13_C"/>
</dbReference>
<dbReference type="PANTHER" id="PTHR19854">
    <property type="entry name" value="TRANSDUCIN BETA-LIKE 3"/>
    <property type="match status" value="1"/>
</dbReference>
<dbReference type="InterPro" id="IPR011044">
    <property type="entry name" value="Quino_amine_DH_bsu"/>
</dbReference>
<evidence type="ECO:0000313" key="9">
    <source>
        <dbReference type="Proteomes" id="UP001230268"/>
    </source>
</evidence>
<dbReference type="SUPFAM" id="SSF50969">
    <property type="entry name" value="YVTN repeat-like/Quinoprotein amine dehydrogenase"/>
    <property type="match status" value="1"/>
</dbReference>
<feature type="domain" description="U3 small nucleolar RNA-associated protein 13 C-terminal" evidence="7">
    <location>
        <begin position="834"/>
        <end position="975"/>
    </location>
</feature>
<comment type="caution">
    <text evidence="8">The sequence shown here is derived from an EMBL/GenBank/DDBJ whole genome shotgun (WGS) entry which is preliminary data.</text>
</comment>
<dbReference type="AlphaFoldDB" id="A0AAD8PED1"/>
<name>A0AAD8PED1_BABGI</name>
<evidence type="ECO:0000256" key="3">
    <source>
        <dbReference type="ARBA" id="ARBA00022737"/>
    </source>
</evidence>
<evidence type="ECO:0000256" key="1">
    <source>
        <dbReference type="ARBA" id="ARBA00004604"/>
    </source>
</evidence>
<keyword evidence="4" id="KW-0539">Nucleus</keyword>
<sequence>MPSSVKALTTALQEARRFSSYASDTFRAVPKRGLFISQHEDRLYAFNRVSNEVTDDILLRESFGHDEGKQIARDTFLSLSGADHTAVCLLDADDENVYNEQRISGRCIYRAGGIASYGVSSCGNILAVAFCSGMLTFYNIIAEEGTVYLISTREIKINCKNVTNVCFDASDANTACGTVDGAVVVYKDGTLLKNFHHQKGAISVLRFHPRNPLLLAASQQGDIVMYCLQSKAPIATFQDHLSYVNDIAFLITDDDSAGGFVSCSRDSNVCFWSLSMKTGEVKKAVAEGHVLVKKPFKRLMQFEAVKNVSIVTDGLNNKGTGPWVLFVATESGMLKYIDPLTEKTILERRVAYGQGDEVKCLYLCKTTNEIVVLGSSGTLCFYSINLELRQQYLTNIDGAFQFQLYPDSIPSYMKDNDPNNEDDYSHMDVDGTSANKGAASQQHSDKSTALKFTGMLKGLTSLNSFGGESSKDCRSVSSKKRSDSYMDACRSDWVFSTNWLHRQLTNGIPLVFILCGDDAIRLMALDGRGSYIAFGVAHESHRHTDTVLSISYSYSVKLLASGAKDERVLIWNMRTLCVVAVIPLDGLNVACVSWQCGVGEDATHIRMLASGDNVLKSFDIPKSYANESFNTCSFDDVIEREPAHITTATATATAVKHKKPINAIAFSPNNKLVASVGSDKIVVIYAAVNLIVKGECIGHRRSVVSVAFTRINKTVVSSSVDMTIKIWNLNDFTCIKTLQGHTKAVMKVVVVPNDLQLLSVGMDGLMKVWNIKTSDCVFTADNHSDKVWSAEISGGNILTISGNGVMIWWDDVSAEIEAKKMFEERDEELKRTQVESLALDGKYSEALCLSMELRKPLMASKILQRRCSTQLFRIEKDNKLDYDIFNAWVSHMKTLPDLKKMLTIAFDFIHLWISRNSTSWMANCLLSELIKQFNPAELFLVEGMANRIDSLLAHQSSHITRFINLSEKSHLLDIIVGFKASDSEKVKNSTFSHEVLYK</sequence>
<dbReference type="PROSITE" id="PS50294">
    <property type="entry name" value="WD_REPEATS_REGION"/>
    <property type="match status" value="3"/>
</dbReference>
<dbReference type="Pfam" id="PF00400">
    <property type="entry name" value="WD40"/>
    <property type="match status" value="5"/>
</dbReference>
<protein>
    <submittedName>
        <fullName evidence="8">WD40 repeat containing protein</fullName>
    </submittedName>
</protein>
<dbReference type="InterPro" id="IPR036322">
    <property type="entry name" value="WD40_repeat_dom_sf"/>
</dbReference>
<dbReference type="PROSITE" id="PS00678">
    <property type="entry name" value="WD_REPEATS_1"/>
    <property type="match status" value="3"/>
</dbReference>
<dbReference type="InterPro" id="IPR019775">
    <property type="entry name" value="WD40_repeat_CS"/>
</dbReference>
<dbReference type="GO" id="GO:0032040">
    <property type="term" value="C:small-subunit processome"/>
    <property type="evidence" value="ECO:0007669"/>
    <property type="project" value="InterPro"/>
</dbReference>
<evidence type="ECO:0000313" key="8">
    <source>
        <dbReference type="EMBL" id="KAK1443792.1"/>
    </source>
</evidence>
<dbReference type="InterPro" id="IPR020472">
    <property type="entry name" value="WD40_PAC1"/>
</dbReference>
<keyword evidence="2 5" id="KW-0853">WD repeat</keyword>
<dbReference type="PROSITE" id="PS50082">
    <property type="entry name" value="WD_REPEATS_2"/>
    <property type="match status" value="4"/>
</dbReference>
<comment type="subcellular location">
    <subcellularLocation>
        <location evidence="1">Nucleus</location>
        <location evidence="1">Nucleolus</location>
    </subcellularLocation>
</comment>
<proteinExistence type="predicted"/>
<accession>A0AAD8PED1</accession>
<organism evidence="8 9">
    <name type="scientific">Babesia gibsoni</name>
    <dbReference type="NCBI Taxonomy" id="33632"/>
    <lineage>
        <taxon>Eukaryota</taxon>
        <taxon>Sar</taxon>
        <taxon>Alveolata</taxon>
        <taxon>Apicomplexa</taxon>
        <taxon>Aconoidasida</taxon>
        <taxon>Piroplasmida</taxon>
        <taxon>Babesiidae</taxon>
        <taxon>Babesia</taxon>
    </lineage>
</organism>
<gene>
    <name evidence="8" type="ORF">BgAZ_206680</name>
</gene>
<dbReference type="InterPro" id="IPR015943">
    <property type="entry name" value="WD40/YVTN_repeat-like_dom_sf"/>
</dbReference>
<dbReference type="EMBL" id="JAVEPI010000002">
    <property type="protein sequence ID" value="KAK1443792.1"/>
    <property type="molecule type" value="Genomic_DNA"/>
</dbReference>
<evidence type="ECO:0000256" key="6">
    <source>
        <dbReference type="SAM" id="MobiDB-lite"/>
    </source>
</evidence>